<sequence length="194" mass="22742">MSHTDHERALFELPDGREYKWDDYKVVCKESPIAKDEIPWYLTNRAFKGDWIPPLLWLGWRMGPDNAFLDFVKRNDPGSLILVGYGEDKKPGTPSFFNFQDNLHQKLQLSEAEREILDLEAIVDVDRDGEVSWILVVGNNSRNHMLSDELIQRVKEAAKFEEEPQWWLDETSWYWQPGPRHPGRAQFAREVQTG</sequence>
<feature type="non-terminal residue" evidence="1">
    <location>
        <position position="194"/>
    </location>
</feature>
<protein>
    <submittedName>
        <fullName evidence="1">Uncharacterized protein</fullName>
    </submittedName>
</protein>
<proteinExistence type="predicted"/>
<reference evidence="1 2" key="1">
    <citation type="journal article" date="2015" name="Fungal Genet. Biol.">
        <title>Evolution of novel wood decay mechanisms in Agaricales revealed by the genome sequences of Fistulina hepatica and Cylindrobasidium torrendii.</title>
        <authorList>
            <person name="Floudas D."/>
            <person name="Held B.W."/>
            <person name="Riley R."/>
            <person name="Nagy L.G."/>
            <person name="Koehler G."/>
            <person name="Ransdell A.S."/>
            <person name="Younus H."/>
            <person name="Chow J."/>
            <person name="Chiniquy J."/>
            <person name="Lipzen A."/>
            <person name="Tritt A."/>
            <person name="Sun H."/>
            <person name="Haridas S."/>
            <person name="LaButti K."/>
            <person name="Ohm R.A."/>
            <person name="Kues U."/>
            <person name="Blanchette R.A."/>
            <person name="Grigoriev I.V."/>
            <person name="Minto R.E."/>
            <person name="Hibbett D.S."/>
        </authorList>
    </citation>
    <scope>NUCLEOTIDE SEQUENCE [LARGE SCALE GENOMIC DNA]</scope>
    <source>
        <strain evidence="1 2">FP15055 ss-10</strain>
    </source>
</reference>
<gene>
    <name evidence="1" type="ORF">CYLTODRAFT_493192</name>
</gene>
<accession>A0A0D7B2D3</accession>
<dbReference type="OrthoDB" id="2872586at2759"/>
<name>A0A0D7B2D3_9AGAR</name>
<organism evidence="1 2">
    <name type="scientific">Cylindrobasidium torrendii FP15055 ss-10</name>
    <dbReference type="NCBI Taxonomy" id="1314674"/>
    <lineage>
        <taxon>Eukaryota</taxon>
        <taxon>Fungi</taxon>
        <taxon>Dikarya</taxon>
        <taxon>Basidiomycota</taxon>
        <taxon>Agaricomycotina</taxon>
        <taxon>Agaricomycetes</taxon>
        <taxon>Agaricomycetidae</taxon>
        <taxon>Agaricales</taxon>
        <taxon>Marasmiineae</taxon>
        <taxon>Physalacriaceae</taxon>
        <taxon>Cylindrobasidium</taxon>
    </lineage>
</organism>
<dbReference type="AlphaFoldDB" id="A0A0D7B2D3"/>
<keyword evidence="2" id="KW-1185">Reference proteome</keyword>
<evidence type="ECO:0000313" key="1">
    <source>
        <dbReference type="EMBL" id="KIY64365.1"/>
    </source>
</evidence>
<dbReference type="EMBL" id="KN880640">
    <property type="protein sequence ID" value="KIY64365.1"/>
    <property type="molecule type" value="Genomic_DNA"/>
</dbReference>
<dbReference type="Proteomes" id="UP000054007">
    <property type="component" value="Unassembled WGS sequence"/>
</dbReference>
<evidence type="ECO:0000313" key="2">
    <source>
        <dbReference type="Proteomes" id="UP000054007"/>
    </source>
</evidence>